<proteinExistence type="predicted"/>
<dbReference type="Proteomes" id="UP000314616">
    <property type="component" value="Chromosome"/>
</dbReference>
<dbReference type="KEGG" id="gyu:FE374_08195"/>
<dbReference type="AlphaFoldDB" id="A0A5B8C5F2"/>
<dbReference type="EMBL" id="CP040915">
    <property type="protein sequence ID" value="QDC24601.1"/>
    <property type="molecule type" value="Genomic_DNA"/>
</dbReference>
<gene>
    <name evidence="2" type="ORF">FE374_08195</name>
</gene>
<keyword evidence="1" id="KW-0732">Signal</keyword>
<reference evidence="2 3" key="1">
    <citation type="submission" date="2019-05" db="EMBL/GenBank/DDBJ databases">
        <title>Georgenia *** sp. nov., and Georgenia *** sp. nov., isolated from the intestinal contents of plateau pika (Ochotona curzoniae) in the Qinghai-Tibet plateau of China.</title>
        <authorList>
            <person name="Tian Z."/>
        </authorList>
    </citation>
    <scope>NUCLEOTIDE SEQUENCE [LARGE SCALE GENOMIC DNA]</scope>
    <source>
        <strain evidence="2 3">Z443</strain>
    </source>
</reference>
<evidence type="ECO:0000256" key="1">
    <source>
        <dbReference type="SAM" id="SignalP"/>
    </source>
</evidence>
<accession>A0A5B8C5F2</accession>
<dbReference type="OrthoDB" id="9764149at2"/>
<protein>
    <recommendedName>
        <fullName evidence="4">Lipoprotein</fullName>
    </recommendedName>
</protein>
<evidence type="ECO:0008006" key="4">
    <source>
        <dbReference type="Google" id="ProtNLM"/>
    </source>
</evidence>
<organism evidence="2 3">
    <name type="scientific">Georgenia yuyongxinii</name>
    <dbReference type="NCBI Taxonomy" id="2589797"/>
    <lineage>
        <taxon>Bacteria</taxon>
        <taxon>Bacillati</taxon>
        <taxon>Actinomycetota</taxon>
        <taxon>Actinomycetes</taxon>
        <taxon>Micrococcales</taxon>
        <taxon>Bogoriellaceae</taxon>
        <taxon>Georgenia</taxon>
    </lineage>
</organism>
<evidence type="ECO:0000313" key="3">
    <source>
        <dbReference type="Proteomes" id="UP000314616"/>
    </source>
</evidence>
<feature type="signal peptide" evidence="1">
    <location>
        <begin position="1"/>
        <end position="22"/>
    </location>
</feature>
<evidence type="ECO:0000313" key="2">
    <source>
        <dbReference type="EMBL" id="QDC24601.1"/>
    </source>
</evidence>
<dbReference type="PROSITE" id="PS51257">
    <property type="entry name" value="PROKAR_LIPOPROTEIN"/>
    <property type="match status" value="1"/>
</dbReference>
<sequence>MTTRLRLAALCAAALVLTGCGAVITSPDQVTPEVYVEQPSVSPAAAKRFGDDKAEQAYQEVTTFALEQAFPEAFLDPAKKTYTAAELTAGVAPHLTPTAAQGWSSLVTLALAGDADAQDSLRILQFYNVDLPGSELPPDGDVLVRQQITDATVDVEEPSGDSPERLLVSFRHEAVLTYAEAGRPYELDVTKTMSYWLSPAGANAGSTWLIASYDGWMDVAVDS</sequence>
<dbReference type="RefSeq" id="WP_139928103.1">
    <property type="nucleotide sequence ID" value="NZ_CP040915.1"/>
</dbReference>
<name>A0A5B8C5F2_9MICO</name>
<feature type="chain" id="PRO_5022794889" description="Lipoprotein" evidence="1">
    <location>
        <begin position="23"/>
        <end position="223"/>
    </location>
</feature>